<dbReference type="Gene3D" id="1.10.340.70">
    <property type="match status" value="3"/>
</dbReference>
<dbReference type="InterPro" id="IPR036397">
    <property type="entry name" value="RNaseH_sf"/>
</dbReference>
<keyword evidence="1" id="KW-0645">Protease</keyword>
<dbReference type="SUPFAM" id="SSF56672">
    <property type="entry name" value="DNA/RNA polymerases"/>
    <property type="match status" value="3"/>
</dbReference>
<name>A0AA38W4W0_9ASTR</name>
<dbReference type="Pfam" id="PF00098">
    <property type="entry name" value="zf-CCHC"/>
    <property type="match status" value="3"/>
</dbReference>
<protein>
    <recommendedName>
        <fullName evidence="24">Reverse transcriptase</fullName>
    </recommendedName>
</protein>
<gene>
    <name evidence="22" type="ORF">OSB04_031583</name>
</gene>
<evidence type="ECO:0000259" key="19">
    <source>
        <dbReference type="PROSITE" id="PS50158"/>
    </source>
</evidence>
<evidence type="ECO:0000256" key="9">
    <source>
        <dbReference type="ARBA" id="ARBA00022842"/>
    </source>
</evidence>
<keyword evidence="3" id="KW-0548">Nucleotidyltransferase</keyword>
<evidence type="ECO:0000256" key="16">
    <source>
        <dbReference type="PROSITE-ProRule" id="PRU00047"/>
    </source>
</evidence>
<feature type="domain" description="Integrase catalytic" evidence="21">
    <location>
        <begin position="4148"/>
        <end position="4315"/>
    </location>
</feature>
<feature type="domain" description="CCHC-type" evidence="19">
    <location>
        <begin position="2031"/>
        <end position="2045"/>
    </location>
</feature>
<dbReference type="PANTHER" id="PTHR37984">
    <property type="entry name" value="PROTEIN CBG26694"/>
    <property type="match status" value="1"/>
</dbReference>
<dbReference type="PANTHER" id="PTHR37984:SF5">
    <property type="entry name" value="PROTEIN NYNRIN-LIKE"/>
    <property type="match status" value="1"/>
</dbReference>
<keyword evidence="23" id="KW-1185">Reference proteome</keyword>
<dbReference type="InterPro" id="IPR043128">
    <property type="entry name" value="Rev_trsase/Diguanyl_cyclase"/>
</dbReference>
<dbReference type="Pfam" id="PF03732">
    <property type="entry name" value="Retrotrans_gag"/>
    <property type="match status" value="3"/>
</dbReference>
<dbReference type="Pfam" id="PF17919">
    <property type="entry name" value="RT_RNaseH_2"/>
    <property type="match status" value="3"/>
</dbReference>
<evidence type="ECO:0000256" key="4">
    <source>
        <dbReference type="ARBA" id="ARBA00022722"/>
    </source>
</evidence>
<dbReference type="SMART" id="SM00343">
    <property type="entry name" value="ZnF_C2HC"/>
    <property type="match status" value="6"/>
</dbReference>
<dbReference type="PROSITE" id="PS50158">
    <property type="entry name" value="ZF_CCHC"/>
    <property type="match status" value="6"/>
</dbReference>
<dbReference type="InterPro" id="IPR001878">
    <property type="entry name" value="Znf_CCHC"/>
</dbReference>
<keyword evidence="2" id="KW-0808">Transferase</keyword>
<dbReference type="InterPro" id="IPR012337">
    <property type="entry name" value="RNaseH-like_sf"/>
</dbReference>
<dbReference type="GO" id="GO:0015074">
    <property type="term" value="P:DNA integration"/>
    <property type="evidence" value="ECO:0007669"/>
    <property type="project" value="UniProtKB-KW"/>
</dbReference>
<evidence type="ECO:0000259" key="20">
    <source>
        <dbReference type="PROSITE" id="PS50878"/>
    </source>
</evidence>
<feature type="domain" description="CCHC-type" evidence="19">
    <location>
        <begin position="612"/>
        <end position="626"/>
    </location>
</feature>
<keyword evidence="14" id="KW-0233">DNA recombination</keyword>
<keyword evidence="10" id="KW-0229">DNA integration</keyword>
<dbReference type="GO" id="GO:0008270">
    <property type="term" value="F:zinc ion binding"/>
    <property type="evidence" value="ECO:0007669"/>
    <property type="project" value="UniProtKB-KW"/>
</dbReference>
<evidence type="ECO:0000256" key="3">
    <source>
        <dbReference type="ARBA" id="ARBA00022695"/>
    </source>
</evidence>
<dbReference type="GO" id="GO:0004190">
    <property type="term" value="F:aspartic-type endopeptidase activity"/>
    <property type="evidence" value="ECO:0007669"/>
    <property type="project" value="UniProtKB-KW"/>
</dbReference>
<feature type="domain" description="Integrase catalytic" evidence="21">
    <location>
        <begin position="1386"/>
        <end position="1563"/>
    </location>
</feature>
<evidence type="ECO:0000256" key="12">
    <source>
        <dbReference type="ARBA" id="ARBA00022932"/>
    </source>
</evidence>
<dbReference type="SUPFAM" id="SSF53098">
    <property type="entry name" value="Ribonuclease H-like"/>
    <property type="match status" value="3"/>
</dbReference>
<evidence type="ECO:0000313" key="22">
    <source>
        <dbReference type="EMBL" id="KAJ9538850.1"/>
    </source>
</evidence>
<dbReference type="InterPro" id="IPR056924">
    <property type="entry name" value="SH3_Tf2-1"/>
</dbReference>
<feature type="domain" description="CCHC-type" evidence="19">
    <location>
        <begin position="632"/>
        <end position="646"/>
    </location>
</feature>
<evidence type="ECO:0000256" key="5">
    <source>
        <dbReference type="ARBA" id="ARBA00022723"/>
    </source>
</evidence>
<dbReference type="Gene3D" id="3.10.10.10">
    <property type="entry name" value="HIV Type 1 Reverse Transcriptase, subunit A, domain 1"/>
    <property type="match status" value="3"/>
</dbReference>
<dbReference type="GO" id="GO:0006508">
    <property type="term" value="P:proteolysis"/>
    <property type="evidence" value="ECO:0007669"/>
    <property type="project" value="UniProtKB-KW"/>
</dbReference>
<dbReference type="GO" id="GO:0003964">
    <property type="term" value="F:RNA-directed DNA polymerase activity"/>
    <property type="evidence" value="ECO:0007669"/>
    <property type="project" value="UniProtKB-KW"/>
</dbReference>
<evidence type="ECO:0000256" key="6">
    <source>
        <dbReference type="ARBA" id="ARBA00022750"/>
    </source>
</evidence>
<feature type="domain" description="Reverse transcriptase" evidence="20">
    <location>
        <begin position="2318"/>
        <end position="2497"/>
    </location>
</feature>
<dbReference type="Pfam" id="PF00078">
    <property type="entry name" value="RVT_1"/>
    <property type="match status" value="3"/>
</dbReference>
<dbReference type="SUPFAM" id="SSF57756">
    <property type="entry name" value="Retrovirus zinc finger-like domains"/>
    <property type="match status" value="3"/>
</dbReference>
<dbReference type="FunFam" id="3.30.70.270:FF:000026">
    <property type="entry name" value="Transposon Ty3-G Gag-Pol polyprotein"/>
    <property type="match status" value="3"/>
</dbReference>
<dbReference type="CDD" id="cd00303">
    <property type="entry name" value="retropepsin_like"/>
    <property type="match status" value="2"/>
</dbReference>
<comment type="caution">
    <text evidence="22">The sequence shown here is derived from an EMBL/GenBank/DDBJ whole genome shotgun (WGS) entry which is preliminary data.</text>
</comment>
<keyword evidence="8" id="KW-0378">Hydrolase</keyword>
<dbReference type="SUPFAM" id="SSF50630">
    <property type="entry name" value="Acid proteases"/>
    <property type="match status" value="2"/>
</dbReference>
<dbReference type="InterPro" id="IPR050951">
    <property type="entry name" value="Retrovirus_Pol_polyprotein"/>
</dbReference>
<dbReference type="InterPro" id="IPR041577">
    <property type="entry name" value="RT_RNaseH_2"/>
</dbReference>
<dbReference type="InterPro" id="IPR001584">
    <property type="entry name" value="Integrase_cat-core"/>
</dbReference>
<dbReference type="GO" id="GO:0004519">
    <property type="term" value="F:endonuclease activity"/>
    <property type="evidence" value="ECO:0007669"/>
    <property type="project" value="UniProtKB-KW"/>
</dbReference>
<sequence length="4324" mass="491891">MKANESSSTHLATLTTGSLGAASEGHPQLHQDDPFNDFVFTDAERQLNAAELRRQSAERQLQEARTALQQKEDEHQTRLQALELELAAAKAAASTAEAAAANAAAAAVAATPPPTAVTLTIPCLDNIHDKVSQVATSSNNLQASIDDLKASALPALSTTINNSTNSLTTFQSTVVQRLDAQEAGLRALQEQVTGLTTAVNALTSAPTPPPSFTAADRDVLQSLISSSFISRKVLSDMASLLQRNLSTAALLQAPWQVPHPKIKGRHLLDAREDSVQNMDRYGLTEVMGLGSRSMKAIVAYQEGMVTTRRTGTGERPNDGDEHEIPDLRGIIAAEVGEVLHDLLPGLFEQMKRELTQVVTQQVNSAMADRGSVAGSSSTGQNRAVGFKDFAACQPPHFGGDKDPIVASRWISEVEGAFLTSFCPAEVKVRYAANLLRGSAKDWWGVVNSSKTQEQIGALTWEAFLEMFRAEFVPQIEVERLTTEFLEMEQTTESVTEITNKFLERALLCREYVQNERMKMYRYRNILRSDIREFVVMAHCDSFQQMFEKARTNELELERQGKKKRAERVQPQQQVIKKFKTGIQKGDVKKDYPRCSRCGKNHLGECRMGSGTCYKCGKPGHISRDCKVEPKMCFKCFRPGHFANECPTAAVSTEISGSAPVKAIEGGPSKKVEAPRTRARVFQLTANEAKAEPDVVTGIFLVNSMPALVLFDTGASKSFVSLSFCKDFMNVKSKLESPLEVEIADEEFRLCKFIYKKNVLEVEGVKFSIDLIPIPMREIQVVAGMDWLRRNGANVDCENCRVVVRNPSGGELTILGDASKRLPKVCSMAKARSYVLRGGTSYLVYLISDQGESKKKTVENVPVVCEFPDVFPEDLPGIPPDRQVEFRIDLVPGAAPVAKTPYRLAPPEMQELSNQLEELLEKGFIRPSSSPWGAPILFVKKKDGTLRMCIDYRELNKLTVKNRYPLPRIDDLFDQLQGAAWFSKIDLRSGYHQLKVREEDVHKTAFRTRYGHYEFVVMPFGLTNAPAAFMDLMNRVCRPLLDRSVIVFIDDILIYSKTKEDHVEHLREVLEILRKEQLYAKFSKCDFWLQEVQFLGHLVNREGIKVDPAKVEAVMKWETPKSPTEIRSFLGLAGYYRRFIQDFSKVAVPLTKLTRKNVSFVWGEEQQSAFETLRQKLCEAPVLTLPEGVEDLTVYCDASYHGLGCVLMQRGKVISYASRQLKTHERRWLDVVKDYDCEILYHPGKANVVADALSRKTRHVLLRIPLMRLTVTTSLFELIRQSQVDAIKEENQKKERIKGQLPRLVTDSRGLLTRFGRVWVPVTGEARQTLLDEAHKSKFSIHPGATKMYRDLKTDYWWPGMKRDVARYVERCLTCLRVKAEHQRPHGKLQPLDIPVWKWEHITMDLITKLPRTSRSYDAIWVIVDRLTKSAHFIAIREGSSAEALADIYVKEIVARHGVPVTIISDRDVRFTSRFWGKFHEDLGTRLQFSTAFHPQTDGQSERTIQTLEDMLRALCFGFWRQLGHLFASRQKSYADRRRSDLEFQVGDKVLLKVSPWKGVIRFRKRGKLGPRFIGPFKVIARVGKVAYRLELPPELNQIHDTFHVSQLRKCSADETAHVPIDDIQVDERLNYIERPIAILERKTKSLRNKEIGLWQVPHPKIKGRHLLDAREDSVQNMDRYGLTEVMGLGSRSMKAIVAYQEGMVTTRRTGTGERPNDGDEHEIPDLRGIIAAEVGEVLHDLLPGLFEQMKRELTQVVTQQVNSAMAGRGSVAGSSSTGQNRAVGFKDFAACQPPHFGGDKDPIVASRWISEVEGAFLTSFCPAEVKVRYAANLLRGSAKDWWGVVNSSRTQEQIGALTWEAFLEMFRAEFVPQIEVERLTTEFLEMEQTTESVTEITNKFLERALFCREYVQNERMKMYRYRNILRSDIREFVVMAHCDSFQQMFEKARTRELELERQGKKKRAERVQPQQQVIKKFKTGIQKGDVKKDYPRCSRCGKNHLGECRMGSGTCYKCGKPGHISRDCKVEPKMCFKCFRPGHFANECPTAAVSTEISGSAPVKAIEGGPSKKVEAPRTRARVFQLTANEAKAEPDVVTGIFLVNSMPALVLFDTGASKSFVSLSFCKDFMNVKSKLESPLEVEIADEEFRLCKFIYKKNVLEVEGVKFSIDLIPIPMREIQVVAGMDWLRRNGANVDCENCRVVVRNPSGGELTILGDASKRLPKVCSMAKARSYVLRGGTSYLVYLISDQGESKKKTVENVPVVCEFPDVFPEDLPGIPPDRQVEFRIDLVPGAAPVAKTPYRLAPPEMQELSNQLEELLEKGFIRPSSSPWGAPILFVKKKDGTLRMCIDYRELNKLTVKNRYPLPRIDDLFDQLQGAAWFSKIDLRSGYHQLKVREEDVHKTAFRTRYGHYEFVVMPFGLTNAPAAFMDLMNRVCRPLLDRSVIVFIDDILIYSKTKEDHVEHLREVLEILRKEQLYAKFSKCDFWLQEVQFLGHLVNREGIKVDPAKVEAVMKWETPKSPTEIRSFLGLAGYYRRFIQDFSKVAVPLTKLTRKNVSFVWGEEQQSAFETLRQKLCEAPVLTLPEGVEDLTVYCDASYHGLGCVLMQRGKVISYASRQLKTHERRWLDVVKDYDCEILYHPGKANVVADALSRKTRHVLLRIPLMRLTVTTSLFELIRQSQVDAIKEENQKKERIKGQLPRLVTDSRGLLTRFGRVWVPVTGEARQTLLDEAHKSKFSIHPGATKMYRDLKTDYWWPGMKRDVARYVERCLTCLRVKAEHQRPHGKLQPLDIPVWKWEHITMDLITKLPRTSRSYDAIWVIVDRLTKSAHFIAIREGSSAEALADIYVKEIVARHGVPVTIISDRDVRFTSRFWGKFHEDLGTRLQFSTAFHPQTDGQSERTIQTLEDMLRACVLDFGGSWDTYLPLAEFSYNNSFHASIGMPPYEMLYGRRCRTPICWGESRQKSYADRRRSDLEFQVGDKVLLKVSPWKGVIRFRKRGKLGPRFIGPFKVIARVGKVAYRLELPPELNQIHDTFHVSQLRKCSADETAHVPIDDIQVDERLNYIERPIAILERKTKSLRNKEIGLWQVPHPKIKGRHLLDAREDSVQNMLGRFENNGSKQLCTCISMVTTRRTGTGERPNDGDEHEIPDLRGIIAAEVGEVLHDLLPGLFEQMKRELTQVVTQQVNSAMAGRGSVAGSSSTGQNRAVGFKDFAACQPPHFGGDKDPIVASRWISEVEGAFLTSFCPAEVKVRYAANLLRGSAKDWWGVVNSSRTQEQIGALTWEAFLEMFRAEFVPQIEVERLTTEFLEMEQTTESVTEITNKFLERALFCREYVQNERMKMYRYRNILRSDIREFVVMAHCDSFQQMFEKARTRELELERQGKKKRAERVQPQQQVIKKFKTGIQKGDVKKDYPRCSRCGKNHLGECRMGSGTCYKCGKPGHISRDCKVEPKMCFKCFRPGHFANECPTAAVSTEISGSAPVKAIEGGPSKKVEAPRTRARVFQLTANEAKAEPDVVTEVEGVKFSIDLIPIPMREIQVVAGMDWLRRNGANVDCENCRVVVRNPSGGELTILGDASKRLPKVCSMAKARSYVLRGGTSYLVYLISDQGESKKKTVENVPVVCEFPDVFPEDLPGIPPDRQVEFRIDLVPGAAPVAKTPYRLAPPEMQELSNQLEELLEKGFIRPSSSPWGAPILFVKKKDGTLRMCIDYRELNKLTVKNRYPLPRIDDLFDQLQGAAWFSKIDLRSGYHQLKVREEDVHKTAFRTRYGHYEFVVMPFGLTNAPAAFMDLMNRVCRPLLDRSVIVFIDDILIYSKTKEDHVEHLREVLEILRKEQLYAKFSKCDFWLQEVQFLGHLVNREGIKVDPAKVEAVMKWETPKSPTEIRSFLGLAGYYRRFIQDFSKVAVPLTKLTRKNVSFVWGEEQQSAFETLRQKLCEAPVLTLPEGVEDLTVYCDASYHGLGCVLMQRGKVISYASRQLKTHERRWLDVVKDYDCEILYHPGKANVVADALSRKTRHVLLRIPLMRLTVTTSLFELIRQSQVDAIKEENQKKERIKGQLPRLVTDSRGLLTRFGRVWVPVTGEARQTLLDEAHKSKFSIHPGATKMYRDLKTDYWWPGMKRDVARYVERCLTCLRVKAEHQRPHGKLQPLDIPVWKWEHITMDLITKLPRTSRSYDAIWVIVDRLTKSAHFIAIREGSSAEALADIYVKEIVARHGVPVTIISDRDVRFTSRFWGKFHEDLGTRLQFSTAFHPQTDGQSERTIQTLEDMLRACVLDFGGSWDTYLPLAEFSYNNSFHASIGMPPYEMLYGRRCRTPTWDQH</sequence>
<evidence type="ECO:0000256" key="17">
    <source>
        <dbReference type="SAM" id="Coils"/>
    </source>
</evidence>
<keyword evidence="13" id="KW-0238">DNA-binding</keyword>
<dbReference type="FunFam" id="3.30.420.10:FF:000032">
    <property type="entry name" value="Retrovirus-related Pol polyprotein from transposon 297-like Protein"/>
    <property type="match status" value="3"/>
</dbReference>
<dbReference type="EMBL" id="JARYMX010000008">
    <property type="protein sequence ID" value="KAJ9538850.1"/>
    <property type="molecule type" value="Genomic_DNA"/>
</dbReference>
<evidence type="ECO:0000256" key="10">
    <source>
        <dbReference type="ARBA" id="ARBA00022908"/>
    </source>
</evidence>
<feature type="domain" description="Reverse transcriptase" evidence="20">
    <location>
        <begin position="3681"/>
        <end position="3860"/>
    </location>
</feature>
<keyword evidence="16" id="KW-0863">Zinc-finger</keyword>
<dbReference type="InterPro" id="IPR041588">
    <property type="entry name" value="Integrase_H2C2"/>
</dbReference>
<dbReference type="InterPro" id="IPR021109">
    <property type="entry name" value="Peptidase_aspartic_dom_sf"/>
</dbReference>
<evidence type="ECO:0000313" key="23">
    <source>
        <dbReference type="Proteomes" id="UP001172457"/>
    </source>
</evidence>
<dbReference type="InterPro" id="IPR036875">
    <property type="entry name" value="Znf_CCHC_sf"/>
</dbReference>
<dbReference type="Gene3D" id="2.40.70.10">
    <property type="entry name" value="Acid Proteases"/>
    <property type="match status" value="2"/>
</dbReference>
<keyword evidence="6" id="KW-0064">Aspartyl protease</keyword>
<proteinExistence type="predicted"/>
<dbReference type="CDD" id="cd01647">
    <property type="entry name" value="RT_LTR"/>
    <property type="match status" value="3"/>
</dbReference>
<keyword evidence="4" id="KW-0540">Nuclease</keyword>
<dbReference type="Pfam" id="PF24626">
    <property type="entry name" value="SH3_Tf2-1"/>
    <property type="match status" value="2"/>
</dbReference>
<dbReference type="InterPro" id="IPR000477">
    <property type="entry name" value="RT_dom"/>
</dbReference>
<keyword evidence="9" id="KW-0460">Magnesium</keyword>
<evidence type="ECO:0008006" key="24">
    <source>
        <dbReference type="Google" id="ProtNLM"/>
    </source>
</evidence>
<feature type="domain" description="CCHC-type" evidence="19">
    <location>
        <begin position="2011"/>
        <end position="2025"/>
    </location>
</feature>
<keyword evidence="11" id="KW-0695">RNA-directed DNA polymerase</keyword>
<keyword evidence="12" id="KW-0239">DNA-directed DNA polymerase</keyword>
<feature type="domain" description="Integrase catalytic" evidence="21">
    <location>
        <begin position="2785"/>
        <end position="2952"/>
    </location>
</feature>
<evidence type="ECO:0000259" key="21">
    <source>
        <dbReference type="PROSITE" id="PS50994"/>
    </source>
</evidence>
<evidence type="ECO:0000256" key="15">
    <source>
        <dbReference type="ARBA" id="ARBA00023268"/>
    </source>
</evidence>
<evidence type="ECO:0000256" key="13">
    <source>
        <dbReference type="ARBA" id="ARBA00023125"/>
    </source>
</evidence>
<feature type="coiled-coil region" evidence="17">
    <location>
        <begin position="40"/>
        <end position="99"/>
    </location>
</feature>
<dbReference type="Pfam" id="PF17921">
    <property type="entry name" value="Integrase_H2C2"/>
    <property type="match status" value="3"/>
</dbReference>
<dbReference type="PROSITE" id="PS50878">
    <property type="entry name" value="RT_POL"/>
    <property type="match status" value="3"/>
</dbReference>
<keyword evidence="5" id="KW-0479">Metal-binding</keyword>
<keyword evidence="16" id="KW-0862">Zinc</keyword>
<dbReference type="FunFam" id="3.10.10.10:FF:000007">
    <property type="entry name" value="Retrovirus-related Pol polyprotein from transposon 17.6-like Protein"/>
    <property type="match status" value="3"/>
</dbReference>
<dbReference type="GO" id="GO:0006310">
    <property type="term" value="P:DNA recombination"/>
    <property type="evidence" value="ECO:0007669"/>
    <property type="project" value="UniProtKB-KW"/>
</dbReference>
<evidence type="ECO:0000256" key="8">
    <source>
        <dbReference type="ARBA" id="ARBA00022801"/>
    </source>
</evidence>
<feature type="compositionally biased region" description="Polar residues" evidence="18">
    <location>
        <begin position="1"/>
        <end position="18"/>
    </location>
</feature>
<dbReference type="GO" id="GO:0003887">
    <property type="term" value="F:DNA-directed DNA polymerase activity"/>
    <property type="evidence" value="ECO:0007669"/>
    <property type="project" value="UniProtKB-KW"/>
</dbReference>
<dbReference type="Proteomes" id="UP001172457">
    <property type="component" value="Chromosome 8"/>
</dbReference>
<dbReference type="Gene3D" id="4.10.60.10">
    <property type="entry name" value="Zinc finger, CCHC-type"/>
    <property type="match status" value="3"/>
</dbReference>
<evidence type="ECO:0000256" key="1">
    <source>
        <dbReference type="ARBA" id="ARBA00022670"/>
    </source>
</evidence>
<keyword evidence="15" id="KW-0511">Multifunctional enzyme</keyword>
<feature type="domain" description="CCHC-type" evidence="19">
    <location>
        <begin position="3437"/>
        <end position="3451"/>
    </location>
</feature>
<dbReference type="Pfam" id="PF08284">
    <property type="entry name" value="RVP_2"/>
    <property type="match status" value="3"/>
</dbReference>
<dbReference type="Gene3D" id="3.30.420.10">
    <property type="entry name" value="Ribonuclease H-like superfamily/Ribonuclease H"/>
    <property type="match status" value="3"/>
</dbReference>
<organism evidence="22 23">
    <name type="scientific">Centaurea solstitialis</name>
    <name type="common">yellow star-thistle</name>
    <dbReference type="NCBI Taxonomy" id="347529"/>
    <lineage>
        <taxon>Eukaryota</taxon>
        <taxon>Viridiplantae</taxon>
        <taxon>Streptophyta</taxon>
        <taxon>Embryophyta</taxon>
        <taxon>Tracheophyta</taxon>
        <taxon>Spermatophyta</taxon>
        <taxon>Magnoliopsida</taxon>
        <taxon>eudicotyledons</taxon>
        <taxon>Gunneridae</taxon>
        <taxon>Pentapetalae</taxon>
        <taxon>asterids</taxon>
        <taxon>campanulids</taxon>
        <taxon>Asterales</taxon>
        <taxon>Asteraceae</taxon>
        <taxon>Carduoideae</taxon>
        <taxon>Cardueae</taxon>
        <taxon>Centaureinae</taxon>
        <taxon>Centaurea</taxon>
    </lineage>
</organism>
<evidence type="ECO:0000256" key="18">
    <source>
        <dbReference type="SAM" id="MobiDB-lite"/>
    </source>
</evidence>
<dbReference type="InterPro" id="IPR043502">
    <property type="entry name" value="DNA/RNA_pol_sf"/>
</dbReference>
<feature type="domain" description="Reverse transcriptase" evidence="20">
    <location>
        <begin position="919"/>
        <end position="1098"/>
    </location>
</feature>
<evidence type="ECO:0000256" key="2">
    <source>
        <dbReference type="ARBA" id="ARBA00022679"/>
    </source>
</evidence>
<dbReference type="Gene3D" id="3.30.70.270">
    <property type="match status" value="6"/>
</dbReference>
<dbReference type="InterPro" id="IPR005162">
    <property type="entry name" value="Retrotrans_gag_dom"/>
</dbReference>
<accession>A0AA38W4W0</accession>
<dbReference type="PROSITE" id="PS50994">
    <property type="entry name" value="INTEGRASE"/>
    <property type="match status" value="3"/>
</dbReference>
<evidence type="ECO:0000256" key="11">
    <source>
        <dbReference type="ARBA" id="ARBA00022918"/>
    </source>
</evidence>
<feature type="domain" description="CCHC-type" evidence="19">
    <location>
        <begin position="3457"/>
        <end position="3471"/>
    </location>
</feature>
<keyword evidence="7" id="KW-0255">Endonuclease</keyword>
<reference evidence="22" key="1">
    <citation type="submission" date="2023-03" db="EMBL/GenBank/DDBJ databases">
        <title>Chromosome-scale reference genome and RAD-based genetic map of yellow starthistle (Centaurea solstitialis) reveal putative structural variation and QTLs associated with invader traits.</title>
        <authorList>
            <person name="Reatini B."/>
            <person name="Cang F.A."/>
            <person name="Jiang Q."/>
            <person name="Mckibben M.T.W."/>
            <person name="Barker M.S."/>
            <person name="Rieseberg L.H."/>
            <person name="Dlugosch K.M."/>
        </authorList>
    </citation>
    <scope>NUCLEOTIDE SEQUENCE</scope>
    <source>
        <strain evidence="22">CAN-66</strain>
        <tissue evidence="22">Leaf</tissue>
    </source>
</reference>
<keyword evidence="17" id="KW-0175">Coiled coil</keyword>
<evidence type="ECO:0000256" key="7">
    <source>
        <dbReference type="ARBA" id="ARBA00022759"/>
    </source>
</evidence>
<feature type="region of interest" description="Disordered" evidence="18">
    <location>
        <begin position="1"/>
        <end position="35"/>
    </location>
</feature>
<dbReference type="GO" id="GO:0003677">
    <property type="term" value="F:DNA binding"/>
    <property type="evidence" value="ECO:0007669"/>
    <property type="project" value="UniProtKB-KW"/>
</dbReference>
<evidence type="ECO:0000256" key="14">
    <source>
        <dbReference type="ARBA" id="ARBA00023172"/>
    </source>
</evidence>